<dbReference type="Gene3D" id="3.10.180.10">
    <property type="entry name" value="2,3-Dihydroxybiphenyl 1,2-Dioxygenase, domain 1"/>
    <property type="match status" value="1"/>
</dbReference>
<accession>A0A7W3IQ09</accession>
<dbReference type="SUPFAM" id="SSF54593">
    <property type="entry name" value="Glyoxalase/Bleomycin resistance protein/Dihydroxybiphenyl dioxygenase"/>
    <property type="match status" value="1"/>
</dbReference>
<dbReference type="EMBL" id="JACGWT010000001">
    <property type="protein sequence ID" value="MBA8793121.1"/>
    <property type="molecule type" value="Genomic_DNA"/>
</dbReference>
<comment type="caution">
    <text evidence="2">The sequence shown here is derived from an EMBL/GenBank/DDBJ whole genome shotgun (WGS) entry which is preliminary data.</text>
</comment>
<dbReference type="PANTHER" id="PTHR36503">
    <property type="entry name" value="BLR2520 PROTEIN"/>
    <property type="match status" value="1"/>
</dbReference>
<dbReference type="Pfam" id="PF00903">
    <property type="entry name" value="Glyoxalase"/>
    <property type="match status" value="1"/>
</dbReference>
<protein>
    <recommendedName>
        <fullName evidence="1">VOC domain-containing protein</fullName>
    </recommendedName>
</protein>
<evidence type="ECO:0000259" key="1">
    <source>
        <dbReference type="PROSITE" id="PS51819"/>
    </source>
</evidence>
<evidence type="ECO:0000313" key="2">
    <source>
        <dbReference type="EMBL" id="MBA8793121.1"/>
    </source>
</evidence>
<dbReference type="PROSITE" id="PS51819">
    <property type="entry name" value="VOC"/>
    <property type="match status" value="1"/>
</dbReference>
<keyword evidence="3" id="KW-1185">Reference proteome</keyword>
<dbReference type="RefSeq" id="WP_220483407.1">
    <property type="nucleotide sequence ID" value="NZ_JACGWT010000001.1"/>
</dbReference>
<name>A0A7W3IQ09_9ACTN</name>
<dbReference type="PANTHER" id="PTHR36503:SF2">
    <property type="entry name" value="BLR2408 PROTEIN"/>
    <property type="match status" value="1"/>
</dbReference>
<dbReference type="AlphaFoldDB" id="A0A7W3IQ09"/>
<reference evidence="2 3" key="1">
    <citation type="submission" date="2020-07" db="EMBL/GenBank/DDBJ databases">
        <title>Sequencing the genomes of 1000 actinobacteria strains.</title>
        <authorList>
            <person name="Klenk H.-P."/>
        </authorList>
    </citation>
    <scope>NUCLEOTIDE SEQUENCE [LARGE SCALE GENOMIC DNA]</scope>
    <source>
        <strain evidence="2 3">DSM 100723</strain>
    </source>
</reference>
<dbReference type="Proteomes" id="UP000523079">
    <property type="component" value="Unassembled WGS sequence"/>
</dbReference>
<dbReference type="InterPro" id="IPR004360">
    <property type="entry name" value="Glyas_Fos-R_dOase_dom"/>
</dbReference>
<sequence>MSRMTFINLPVHDLGRAVAFYAAIGFDPSPEWCDGDAACLSIGPRLKLMLLRRDRFADFVVGPVADPAAATAAIVSLSADSRAEVDAQVDRALAHGGRAWKEPVDAGPLYGRSFTDPDGHVWETLFLDVGRGPVQALPTP</sequence>
<gene>
    <name evidence="2" type="ORF">FHX74_000715</name>
</gene>
<evidence type="ECO:0000313" key="3">
    <source>
        <dbReference type="Proteomes" id="UP000523079"/>
    </source>
</evidence>
<dbReference type="InterPro" id="IPR029068">
    <property type="entry name" value="Glyas_Bleomycin-R_OHBP_Dase"/>
</dbReference>
<organism evidence="2 3">
    <name type="scientific">Microlunatus kandeliicorticis</name>
    <dbReference type="NCBI Taxonomy" id="1759536"/>
    <lineage>
        <taxon>Bacteria</taxon>
        <taxon>Bacillati</taxon>
        <taxon>Actinomycetota</taxon>
        <taxon>Actinomycetes</taxon>
        <taxon>Propionibacteriales</taxon>
        <taxon>Propionibacteriaceae</taxon>
        <taxon>Microlunatus</taxon>
    </lineage>
</organism>
<dbReference type="InterPro" id="IPR037523">
    <property type="entry name" value="VOC_core"/>
</dbReference>
<proteinExistence type="predicted"/>
<feature type="domain" description="VOC" evidence="1">
    <location>
        <begin position="3"/>
        <end position="127"/>
    </location>
</feature>